<evidence type="ECO:0000256" key="2">
    <source>
        <dbReference type="ARBA" id="ARBA00004496"/>
    </source>
</evidence>
<dbReference type="Proteomes" id="UP000182235">
    <property type="component" value="Unassembled WGS sequence"/>
</dbReference>
<sequence length="964" mass="108297">MAGNTGALSQLLEASLDPRQHKQAEAALRQEETKPGFSILLLQITASASTPYNTRLASALCFKNFIKRSWTDEDGNYKLPLDEVTTIKRELISLMISVPAGIQTQLGEAVSVIADSDFWERWDTLVDDLVSKFSPDNPVMNVGVLQVAHSIFKRWRPLFRSDDLYTEINHVLGKFGNPYLSLFESLDTFLEQNKSDREKLTQGFTQLNLMIKLLYDLSSHDLPPMFEDHLSALATLLLKYLVYDNALLHTDDESESGQLEFVKAGIFQVLTLYVQKYIDVFGSHIQQFIGSSWNLLTTIGQETKYDILVSRALQFLTSIARIPEHAVAFQDEGTLSQVTEKVILPNISLRESDIEMFEDEPIEFIRRDLEGSDSDTRRRAATDFLRQLLEKFEQSVTKVVTQYADHYLAEYSKNPIEQWKAKDTAVYLFSAIAAKGVATASHGVTNTNSLVNITDFFQKHLASDLVSESGIQPILKVDAIKYLYAFRSLITKEQWQEVLPLLVKHLGASEYVVYTYTAVALERILFLTDSKGQPVIPPSSITPLAGDLLEHIFRLIEKDPAAPKVQENEFLMRCVMRVLIVIKEAVVPLTDGILRHLITITQIISTNPSNPRFYYYHFEALGALIRFAAPTQPAKLEEALYPPFVAVLQNDVQEFTPYVFQLLAALLEANPSGALPEYYQNLIGPIIMPTMWESKGNVPALVRLLSSIIPRGSDSITKNNQIEPILGIFQKLVSSKANESYGFDLLESVIANFPSTLLDKYFVSIIQIILTRLQNSKTENFGLRFVRFYHFISANDSKGYSADFFIQVTENVQSGVFTPIYLNIILPETQKLARPLDRKTAVISFTKTLANSEAFASRYKKGWAFTCEALLTLLSQAPIPATKDDIIAENDVEDMAFGVGFTQLNTIRPTAKDPWPEIAGLQYNIWVSSYLKEADKKHGGRISAFSQERLSPQAKAGLAAYIGG</sequence>
<keyword evidence="7" id="KW-0539">Nucleus</keyword>
<organism evidence="9 10">
    <name type="scientific">Emergomyces pasteurianus Ep9510</name>
    <dbReference type="NCBI Taxonomy" id="1447872"/>
    <lineage>
        <taxon>Eukaryota</taxon>
        <taxon>Fungi</taxon>
        <taxon>Dikarya</taxon>
        <taxon>Ascomycota</taxon>
        <taxon>Pezizomycotina</taxon>
        <taxon>Eurotiomycetes</taxon>
        <taxon>Eurotiomycetidae</taxon>
        <taxon>Onygenales</taxon>
        <taxon>Ajellomycetaceae</taxon>
        <taxon>Emergomyces</taxon>
    </lineage>
</organism>
<feature type="domain" description="Importin N-terminal" evidence="8">
    <location>
        <begin position="24"/>
        <end position="97"/>
    </location>
</feature>
<protein>
    <recommendedName>
        <fullName evidence="8">Importin N-terminal domain-containing protein</fullName>
    </recommendedName>
</protein>
<dbReference type="InterPro" id="IPR005043">
    <property type="entry name" value="XPO2_C"/>
</dbReference>
<dbReference type="GO" id="GO:0006606">
    <property type="term" value="P:protein import into nucleus"/>
    <property type="evidence" value="ECO:0007669"/>
    <property type="project" value="TreeGrafter"/>
</dbReference>
<dbReference type="AlphaFoldDB" id="A0A1J9PP95"/>
<dbReference type="STRING" id="1447872.A0A1J9PP95"/>
<dbReference type="PANTHER" id="PTHR10997">
    <property type="entry name" value="IMPORTIN-7, 8, 11"/>
    <property type="match status" value="1"/>
</dbReference>
<keyword evidence="4" id="KW-0813">Transport</keyword>
<dbReference type="InterPro" id="IPR011989">
    <property type="entry name" value="ARM-like"/>
</dbReference>
<dbReference type="GO" id="GO:0005635">
    <property type="term" value="C:nuclear envelope"/>
    <property type="evidence" value="ECO:0007669"/>
    <property type="project" value="TreeGrafter"/>
</dbReference>
<evidence type="ECO:0000256" key="4">
    <source>
        <dbReference type="ARBA" id="ARBA00022448"/>
    </source>
</evidence>
<dbReference type="SUPFAM" id="SSF48371">
    <property type="entry name" value="ARM repeat"/>
    <property type="match status" value="1"/>
</dbReference>
<gene>
    <name evidence="9" type="ORF">AJ78_01939</name>
</gene>
<evidence type="ECO:0000313" key="9">
    <source>
        <dbReference type="EMBL" id="OJD17982.1"/>
    </source>
</evidence>
<evidence type="ECO:0000259" key="8">
    <source>
        <dbReference type="PROSITE" id="PS50166"/>
    </source>
</evidence>
<reference evidence="9 10" key="1">
    <citation type="submission" date="2015-07" db="EMBL/GenBank/DDBJ databases">
        <title>Emmonsia species relationships and genome sequence.</title>
        <authorList>
            <consortium name="The Broad Institute Genomics Platform"/>
            <person name="Cuomo C.A."/>
            <person name="Munoz J.F."/>
            <person name="Imamovic A."/>
            <person name="Priest M.E."/>
            <person name="Young S."/>
            <person name="Clay O.K."/>
            <person name="McEwen J.G."/>
        </authorList>
    </citation>
    <scope>NUCLEOTIDE SEQUENCE [LARGE SCALE GENOMIC DNA]</scope>
    <source>
        <strain evidence="9 10">UAMH 9510</strain>
    </source>
</reference>
<dbReference type="Pfam" id="PF03810">
    <property type="entry name" value="IBN_N"/>
    <property type="match status" value="1"/>
</dbReference>
<comment type="similarity">
    <text evidence="3">Belongs to the XPO2/CSE1 family.</text>
</comment>
<dbReference type="EMBL" id="LGRN01000049">
    <property type="protein sequence ID" value="OJD17982.1"/>
    <property type="molecule type" value="Genomic_DNA"/>
</dbReference>
<evidence type="ECO:0000256" key="6">
    <source>
        <dbReference type="ARBA" id="ARBA00022927"/>
    </source>
</evidence>
<dbReference type="Pfam" id="PF08506">
    <property type="entry name" value="Cse1"/>
    <property type="match status" value="1"/>
</dbReference>
<evidence type="ECO:0000256" key="3">
    <source>
        <dbReference type="ARBA" id="ARBA00008669"/>
    </source>
</evidence>
<dbReference type="SMART" id="SM00913">
    <property type="entry name" value="IBN_N"/>
    <property type="match status" value="1"/>
</dbReference>
<dbReference type="InterPro" id="IPR013713">
    <property type="entry name" value="XPO2_central"/>
</dbReference>
<name>A0A1J9PP95_9EURO</name>
<comment type="subcellular location">
    <subcellularLocation>
        <location evidence="2">Cytoplasm</location>
    </subcellularLocation>
    <subcellularLocation>
        <location evidence="1">Nucleus</location>
    </subcellularLocation>
</comment>
<keyword evidence="10" id="KW-1185">Reference proteome</keyword>
<evidence type="ECO:0000256" key="5">
    <source>
        <dbReference type="ARBA" id="ARBA00022490"/>
    </source>
</evidence>
<proteinExistence type="inferred from homology"/>
<keyword evidence="5" id="KW-0963">Cytoplasm</keyword>
<dbReference type="GO" id="GO:0031267">
    <property type="term" value="F:small GTPase binding"/>
    <property type="evidence" value="ECO:0007669"/>
    <property type="project" value="InterPro"/>
</dbReference>
<dbReference type="PANTHER" id="PTHR10997:SF8">
    <property type="entry name" value="EXPORTIN-2"/>
    <property type="match status" value="1"/>
</dbReference>
<dbReference type="GO" id="GO:0005829">
    <property type="term" value="C:cytosol"/>
    <property type="evidence" value="ECO:0007669"/>
    <property type="project" value="TreeGrafter"/>
</dbReference>
<dbReference type="GO" id="GO:0005049">
    <property type="term" value="F:nuclear export signal receptor activity"/>
    <property type="evidence" value="ECO:0007669"/>
    <property type="project" value="TreeGrafter"/>
</dbReference>
<dbReference type="Pfam" id="PF03378">
    <property type="entry name" value="CAS_CSE1"/>
    <property type="match status" value="1"/>
</dbReference>
<dbReference type="InterPro" id="IPR001494">
    <property type="entry name" value="Importin-beta_N"/>
</dbReference>
<evidence type="ECO:0000313" key="10">
    <source>
        <dbReference type="Proteomes" id="UP000182235"/>
    </source>
</evidence>
<keyword evidence="6" id="KW-0653">Protein transport</keyword>
<comment type="caution">
    <text evidence="9">The sequence shown here is derived from an EMBL/GenBank/DDBJ whole genome shotgun (WGS) entry which is preliminary data.</text>
</comment>
<evidence type="ECO:0000256" key="1">
    <source>
        <dbReference type="ARBA" id="ARBA00004123"/>
    </source>
</evidence>
<evidence type="ECO:0000256" key="7">
    <source>
        <dbReference type="ARBA" id="ARBA00023242"/>
    </source>
</evidence>
<dbReference type="FunFam" id="1.25.10.10:FF:000057">
    <property type="entry name" value="Exportin-2 isoform 1"/>
    <property type="match status" value="1"/>
</dbReference>
<accession>A0A1J9PP95</accession>
<dbReference type="OrthoDB" id="3268246at2759"/>
<dbReference type="GO" id="GO:0006611">
    <property type="term" value="P:protein export from nucleus"/>
    <property type="evidence" value="ECO:0007669"/>
    <property type="project" value="TreeGrafter"/>
</dbReference>
<dbReference type="Gene3D" id="1.25.10.10">
    <property type="entry name" value="Leucine-rich Repeat Variant"/>
    <property type="match status" value="1"/>
</dbReference>
<dbReference type="PROSITE" id="PS50166">
    <property type="entry name" value="IMPORTIN_B_NT"/>
    <property type="match status" value="1"/>
</dbReference>
<dbReference type="InterPro" id="IPR016024">
    <property type="entry name" value="ARM-type_fold"/>
</dbReference>
<dbReference type="VEuPathDB" id="FungiDB:AJ78_01939"/>